<keyword evidence="1" id="KW-0812">Transmembrane</keyword>
<organism evidence="2 3">
    <name type="scientific">Natronoglomus mannanivorans</name>
    <dbReference type="NCBI Taxonomy" id="2979990"/>
    <lineage>
        <taxon>Archaea</taxon>
        <taxon>Methanobacteriati</taxon>
        <taxon>Methanobacteriota</taxon>
        <taxon>Stenosarchaea group</taxon>
        <taxon>Halobacteria</taxon>
        <taxon>Halobacteriales</taxon>
        <taxon>Natrialbaceae</taxon>
        <taxon>Natronoglomus</taxon>
    </lineage>
</organism>
<sequence>MKIGVMTLVGIVIGLVIPQVVETHADYVVIQTGGAVILLGYALIHVEIRSWKLMNEFPVLLAGLLLVYVPYLR</sequence>
<feature type="transmembrane region" description="Helical" evidence="1">
    <location>
        <begin position="53"/>
        <end position="71"/>
    </location>
</feature>
<keyword evidence="1" id="KW-0472">Membrane</keyword>
<accession>A0AAP2Z3P6</accession>
<dbReference type="RefSeq" id="WP_338006418.1">
    <property type="nucleotide sequence ID" value="NZ_JAOPKA010000034.1"/>
</dbReference>
<keyword evidence="1" id="KW-1133">Transmembrane helix</keyword>
<gene>
    <name evidence="2" type="ORF">OB960_24890</name>
</gene>
<dbReference type="Proteomes" id="UP001321018">
    <property type="component" value="Unassembled WGS sequence"/>
</dbReference>
<name>A0AAP2Z3P6_9EURY</name>
<dbReference type="AlphaFoldDB" id="A0AAP2Z3P6"/>
<feature type="transmembrane region" description="Helical" evidence="1">
    <location>
        <begin position="28"/>
        <end position="46"/>
    </location>
</feature>
<proteinExistence type="predicted"/>
<comment type="caution">
    <text evidence="2">The sequence shown here is derived from an EMBL/GenBank/DDBJ whole genome shotgun (WGS) entry which is preliminary data.</text>
</comment>
<evidence type="ECO:0000256" key="1">
    <source>
        <dbReference type="SAM" id="Phobius"/>
    </source>
</evidence>
<protein>
    <submittedName>
        <fullName evidence="2">Uncharacterized protein</fullName>
    </submittedName>
</protein>
<dbReference type="EMBL" id="JAOPKA010000034">
    <property type="protein sequence ID" value="MCU4744611.1"/>
    <property type="molecule type" value="Genomic_DNA"/>
</dbReference>
<reference evidence="2" key="1">
    <citation type="submission" date="2022-09" db="EMBL/GenBank/DDBJ databases">
        <title>Enrichment on poylsaccharides allowed isolation of novel metabolic and taxonomic groups of Haloarchaea.</title>
        <authorList>
            <person name="Sorokin D.Y."/>
            <person name="Elcheninov A.G."/>
            <person name="Khizhniak T.V."/>
            <person name="Kolganova T.V."/>
            <person name="Kublanov I.V."/>
        </authorList>
    </citation>
    <scope>NUCLEOTIDE SEQUENCE</scope>
    <source>
        <strain evidence="2">AArc-xg1-1</strain>
    </source>
</reference>
<evidence type="ECO:0000313" key="2">
    <source>
        <dbReference type="EMBL" id="MCU4744611.1"/>
    </source>
</evidence>
<evidence type="ECO:0000313" key="3">
    <source>
        <dbReference type="Proteomes" id="UP001321018"/>
    </source>
</evidence>